<keyword evidence="3" id="KW-1185">Reference proteome</keyword>
<proteinExistence type="predicted"/>
<dbReference type="PANTHER" id="PTHR24068">
    <property type="entry name" value="UBIQUITIN-CONJUGATING ENZYME E2"/>
    <property type="match status" value="1"/>
</dbReference>
<dbReference type="Pfam" id="PF00179">
    <property type="entry name" value="UQ_con"/>
    <property type="match status" value="1"/>
</dbReference>
<dbReference type="PROSITE" id="PS50127">
    <property type="entry name" value="UBC_2"/>
    <property type="match status" value="1"/>
</dbReference>
<dbReference type="AlphaFoldDB" id="A0AAN8ZAG2"/>
<dbReference type="InterPro" id="IPR016135">
    <property type="entry name" value="UBQ-conjugating_enzyme/RWD"/>
</dbReference>
<protein>
    <submittedName>
        <fullName evidence="2">Ubiquitin-conjugating enzyme E2</fullName>
    </submittedName>
</protein>
<accession>A0AAN8ZAG2</accession>
<dbReference type="Gene3D" id="3.10.110.10">
    <property type="entry name" value="Ubiquitin Conjugating Enzyme"/>
    <property type="match status" value="1"/>
</dbReference>
<gene>
    <name evidence="2" type="ORF">RJ641_004801</name>
</gene>
<name>A0AAN8ZAG2_9MAGN</name>
<evidence type="ECO:0000259" key="1">
    <source>
        <dbReference type="PROSITE" id="PS50127"/>
    </source>
</evidence>
<dbReference type="InterPro" id="IPR000608">
    <property type="entry name" value="UBC"/>
</dbReference>
<evidence type="ECO:0000313" key="2">
    <source>
        <dbReference type="EMBL" id="KAK6930707.1"/>
    </source>
</evidence>
<dbReference type="Proteomes" id="UP001370490">
    <property type="component" value="Unassembled WGS sequence"/>
</dbReference>
<comment type="caution">
    <text evidence="2">The sequence shown here is derived from an EMBL/GenBank/DDBJ whole genome shotgun (WGS) entry which is preliminary data.</text>
</comment>
<dbReference type="SMART" id="SM00212">
    <property type="entry name" value="UBCc"/>
    <property type="match status" value="1"/>
</dbReference>
<reference evidence="2 3" key="1">
    <citation type="submission" date="2023-12" db="EMBL/GenBank/DDBJ databases">
        <title>A high-quality genome assembly for Dillenia turbinata (Dilleniales).</title>
        <authorList>
            <person name="Chanderbali A."/>
        </authorList>
    </citation>
    <scope>NUCLEOTIDE SEQUENCE [LARGE SCALE GENOMIC DNA]</scope>
    <source>
        <strain evidence="2">LSX21</strain>
        <tissue evidence="2">Leaf</tissue>
    </source>
</reference>
<dbReference type="EMBL" id="JBAMMX010000012">
    <property type="protein sequence ID" value="KAK6930707.1"/>
    <property type="molecule type" value="Genomic_DNA"/>
</dbReference>
<sequence>HFKEDPLFHCSCGPINQDDYFHWTGAIIGPSKTPYEGGVFFLSIKFTDHHPFRPPIIKFQTKIYHPSVDHEDGTVRLDLLGHPNPDQDPYNPISNLYKNDRNTHNKVARMWTRKNAVS</sequence>
<feature type="domain" description="UBC core" evidence="1">
    <location>
        <begin position="1"/>
        <end position="118"/>
    </location>
</feature>
<feature type="non-terminal residue" evidence="2">
    <location>
        <position position="1"/>
    </location>
</feature>
<organism evidence="2 3">
    <name type="scientific">Dillenia turbinata</name>
    <dbReference type="NCBI Taxonomy" id="194707"/>
    <lineage>
        <taxon>Eukaryota</taxon>
        <taxon>Viridiplantae</taxon>
        <taxon>Streptophyta</taxon>
        <taxon>Embryophyta</taxon>
        <taxon>Tracheophyta</taxon>
        <taxon>Spermatophyta</taxon>
        <taxon>Magnoliopsida</taxon>
        <taxon>eudicotyledons</taxon>
        <taxon>Gunneridae</taxon>
        <taxon>Pentapetalae</taxon>
        <taxon>Dilleniales</taxon>
        <taxon>Dilleniaceae</taxon>
        <taxon>Dillenia</taxon>
    </lineage>
</organism>
<evidence type="ECO:0000313" key="3">
    <source>
        <dbReference type="Proteomes" id="UP001370490"/>
    </source>
</evidence>
<dbReference type="SUPFAM" id="SSF54495">
    <property type="entry name" value="UBC-like"/>
    <property type="match status" value="1"/>
</dbReference>